<dbReference type="Pfam" id="PF25567">
    <property type="entry name" value="TPR_SYO1"/>
    <property type="match status" value="1"/>
</dbReference>
<dbReference type="PANTHER" id="PTHR13347:SF1">
    <property type="entry name" value="HEAT REPEAT-CONTAINING PROTEIN 3"/>
    <property type="match status" value="1"/>
</dbReference>
<evidence type="ECO:0000313" key="5">
    <source>
        <dbReference type="Proteomes" id="UP001497600"/>
    </source>
</evidence>
<evidence type="ECO:0000256" key="2">
    <source>
        <dbReference type="SAM" id="MobiDB-lite"/>
    </source>
</evidence>
<sequence length="647" mass="73296">MGKLKRNRNNRKARTNPLGEKVVGKDESKDEKTRQSKIVPLINNLSSNIPNDKSMALGALTVICEDERMRKLCLKEKLVQKLMEQCLNDDNDEIVVEAFGLLRNLGIEEGYDVITYYWRQNIWASIEAGLGKIETSFKYLAEFKALPEGKKKVDEKAKAQLLYDFTENIISLIVVIASGSDELYDKVFAKIDPVLKLVVDLINWNSPTLRTTLKLHNTLLDFVYEFSTESSEFIQKLVQLPEFDSEKLTVQTSTNRLGKGYVEGIKYQVYESLGLQLGDKQTVIAEILTNLSNNITSINLDEFKTVFATDNAIEPIQKQEQPQSNEPLQNIDQQISGDSKEKTQAKDDIQLLETSLDIFTSIWEFLSINEADPQTPVSLSDDLSKILFKLCFPLFVELLQFDQANANVLQLTDKILVCFNNFCWLLLSCQNISTEWFELSLKLWDLVISVSTGAQSQNLYTQKNCLNVCWAVIKTVGPAIGDRLNQGMLTGLTEKCNELIQSSNGTGELELEFVLSCVGVVGSSAPLISDVEMTRNISQFLIQLVDSFSSKDYINGPASSEDKAKANEIVIQCLDLIYEIFGDAEYPYDYPVFVEGGYLSKLQKVEPQVKEMYKKVDKNKLGDLKARLEETWRNLNLFIQYKKSERN</sequence>
<dbReference type="PANTHER" id="PTHR13347">
    <property type="entry name" value="HEAT REPEAT-CONTAINING PROTEIN 3"/>
    <property type="match status" value="1"/>
</dbReference>
<proteinExistence type="inferred from homology"/>
<dbReference type="InterPro" id="IPR052616">
    <property type="entry name" value="SYO1-like"/>
</dbReference>
<gene>
    <name evidence="4" type="primary">SYO1</name>
    <name evidence="4" type="ORF">CAAN4_G01882</name>
</gene>
<evidence type="ECO:0000259" key="3">
    <source>
        <dbReference type="Pfam" id="PF25567"/>
    </source>
</evidence>
<evidence type="ECO:0000256" key="1">
    <source>
        <dbReference type="ARBA" id="ARBA00049983"/>
    </source>
</evidence>
<dbReference type="EMBL" id="OZ004259">
    <property type="protein sequence ID" value="CAK7916018.1"/>
    <property type="molecule type" value="Genomic_DNA"/>
</dbReference>
<reference evidence="4 5" key="1">
    <citation type="submission" date="2024-01" db="EMBL/GenBank/DDBJ databases">
        <authorList>
            <consortium name="Genoscope - CEA"/>
            <person name="William W."/>
        </authorList>
    </citation>
    <scope>NUCLEOTIDE SEQUENCE [LARGE SCALE GENOMIC DNA]</scope>
    <source>
        <strain evidence="4 5">29B2s-10</strain>
    </source>
</reference>
<protein>
    <submittedName>
        <fullName evidence="4">Synchronized import protein 1</fullName>
    </submittedName>
</protein>
<keyword evidence="5" id="KW-1185">Reference proteome</keyword>
<feature type="compositionally biased region" description="Basic and acidic residues" evidence="2">
    <location>
        <begin position="22"/>
        <end position="34"/>
    </location>
</feature>
<dbReference type="Gene3D" id="1.25.10.10">
    <property type="entry name" value="Leucine-rich Repeat Variant"/>
    <property type="match status" value="1"/>
</dbReference>
<accession>A0ABP0EL94</accession>
<dbReference type="InterPro" id="IPR011989">
    <property type="entry name" value="ARM-like"/>
</dbReference>
<feature type="region of interest" description="Disordered" evidence="2">
    <location>
        <begin position="1"/>
        <end position="34"/>
    </location>
</feature>
<name>A0ABP0EL94_9ASCO</name>
<dbReference type="InterPro" id="IPR016024">
    <property type="entry name" value="ARM-type_fold"/>
</dbReference>
<dbReference type="InterPro" id="IPR057990">
    <property type="entry name" value="TPR_SYO1"/>
</dbReference>
<dbReference type="SUPFAM" id="SSF48371">
    <property type="entry name" value="ARM repeat"/>
    <property type="match status" value="1"/>
</dbReference>
<comment type="similarity">
    <text evidence="1">Belongs to the nuclear import and ribosome assembly adapter family.</text>
</comment>
<dbReference type="CDD" id="cd13394">
    <property type="entry name" value="Syo1_like"/>
    <property type="match status" value="1"/>
</dbReference>
<feature type="compositionally biased region" description="Basic residues" evidence="2">
    <location>
        <begin position="1"/>
        <end position="14"/>
    </location>
</feature>
<organism evidence="4 5">
    <name type="scientific">[Candida] anglica</name>
    <dbReference type="NCBI Taxonomy" id="148631"/>
    <lineage>
        <taxon>Eukaryota</taxon>
        <taxon>Fungi</taxon>
        <taxon>Dikarya</taxon>
        <taxon>Ascomycota</taxon>
        <taxon>Saccharomycotina</taxon>
        <taxon>Pichiomycetes</taxon>
        <taxon>Debaryomycetaceae</taxon>
        <taxon>Kurtzmaniella</taxon>
    </lineage>
</organism>
<feature type="domain" description="SYO1-like TPR repeats" evidence="3">
    <location>
        <begin position="415"/>
        <end position="645"/>
    </location>
</feature>
<dbReference type="Proteomes" id="UP001497600">
    <property type="component" value="Chromosome G"/>
</dbReference>
<evidence type="ECO:0000313" key="4">
    <source>
        <dbReference type="EMBL" id="CAK7916018.1"/>
    </source>
</evidence>